<dbReference type="RefSeq" id="WP_378313547.1">
    <property type="nucleotide sequence ID" value="NZ_JBHUKS010000037.1"/>
</dbReference>
<dbReference type="InterPro" id="IPR012348">
    <property type="entry name" value="RNR-like"/>
</dbReference>
<dbReference type="InterPro" id="IPR025859">
    <property type="entry name" value="AurF/CmlI"/>
</dbReference>
<name>A0ABW5HLZ9_9PSEU</name>
<accession>A0ABW5HLZ9</accession>
<organism evidence="1 2">
    <name type="scientific">Amycolatopsis silviterrae</name>
    <dbReference type="NCBI Taxonomy" id="1656914"/>
    <lineage>
        <taxon>Bacteria</taxon>
        <taxon>Bacillati</taxon>
        <taxon>Actinomycetota</taxon>
        <taxon>Actinomycetes</taxon>
        <taxon>Pseudonocardiales</taxon>
        <taxon>Pseudonocardiaceae</taxon>
        <taxon>Amycolatopsis</taxon>
    </lineage>
</organism>
<sequence length="313" mass="34123">MTASPWPEYESRFHNWETRSSVRTKPRRLFDANGTAMLLFPPESVPALAHPLVRALGPGGADLVLQHSLYQYLHFTTVLEQTAVLPVTANLSLGTAGIELPPAMRADAFKITTDEAWHAQFSDDLTAQMAAATGVPASAVVEPAFVGQLRRLREEFDPADRPLADLVFAVVSETLVSALLADLPNDRRLARPVRETVADHAADEGRHHSYFQSVLRVLWPSLSAEHRGLLGPRVPAFVRAFLEHDRAAVRSALVASGLTVQEAATVVDESYAPVDLRRPARATVRGFRGVGALDDARTRDAFLAAGLLTEDEL</sequence>
<reference evidence="2" key="1">
    <citation type="journal article" date="2019" name="Int. J. Syst. Evol. Microbiol.">
        <title>The Global Catalogue of Microorganisms (GCM) 10K type strain sequencing project: providing services to taxonomists for standard genome sequencing and annotation.</title>
        <authorList>
            <consortium name="The Broad Institute Genomics Platform"/>
            <consortium name="The Broad Institute Genome Sequencing Center for Infectious Disease"/>
            <person name="Wu L."/>
            <person name="Ma J."/>
        </authorList>
    </citation>
    <scope>NUCLEOTIDE SEQUENCE [LARGE SCALE GENOMIC DNA]</scope>
    <source>
        <strain evidence="2">CGMCC 4.7641</strain>
    </source>
</reference>
<dbReference type="Gene3D" id="1.10.620.20">
    <property type="entry name" value="Ribonucleotide Reductase, subunit A"/>
    <property type="match status" value="1"/>
</dbReference>
<dbReference type="Pfam" id="PF11583">
    <property type="entry name" value="AurF"/>
    <property type="match status" value="1"/>
</dbReference>
<proteinExistence type="predicted"/>
<dbReference type="Proteomes" id="UP001597483">
    <property type="component" value="Unassembled WGS sequence"/>
</dbReference>
<keyword evidence="2" id="KW-1185">Reference proteome</keyword>
<evidence type="ECO:0000313" key="1">
    <source>
        <dbReference type="EMBL" id="MFD2474343.1"/>
    </source>
</evidence>
<gene>
    <name evidence="1" type="ORF">ACFSVL_43535</name>
</gene>
<protein>
    <submittedName>
        <fullName evidence="1">Diiron oxygenase</fullName>
    </submittedName>
</protein>
<evidence type="ECO:0000313" key="2">
    <source>
        <dbReference type="Proteomes" id="UP001597483"/>
    </source>
</evidence>
<comment type="caution">
    <text evidence="1">The sequence shown here is derived from an EMBL/GenBank/DDBJ whole genome shotgun (WGS) entry which is preliminary data.</text>
</comment>
<dbReference type="EMBL" id="JBHUKS010000037">
    <property type="protein sequence ID" value="MFD2474343.1"/>
    <property type="molecule type" value="Genomic_DNA"/>
</dbReference>